<dbReference type="EMBL" id="CP012328">
    <property type="protein sequence ID" value="AKU79870.1"/>
    <property type="molecule type" value="Genomic_DNA"/>
</dbReference>
<comment type="domain">
    <text evidence="12">Has 2 endonuclease domains. The discontinuous RuvC-like domain cleaves the target DNA noncomplementary to crRNA while the HNH nuclease domain cleaves the target DNA complementary to crRNA.</text>
</comment>
<keyword evidence="4 12" id="KW-0255">Endonuclease</keyword>
<evidence type="ECO:0000256" key="11">
    <source>
        <dbReference type="ARBA" id="ARBA00046380"/>
    </source>
</evidence>
<feature type="binding site" evidence="12">
    <location>
        <position position="512"/>
    </location>
    <ligand>
        <name>Mg(2+)</name>
        <dbReference type="ChEBI" id="CHEBI:18420"/>
        <label>1</label>
    </ligand>
</feature>
<evidence type="ECO:0000256" key="3">
    <source>
        <dbReference type="ARBA" id="ARBA00022723"/>
    </source>
</evidence>
<comment type="subunit">
    <text evidence="11 12">Monomer. Binds crRNA and tracrRNA.</text>
</comment>
<keyword evidence="15" id="KW-1185">Reference proteome</keyword>
<dbReference type="OrthoDB" id="9757607at2"/>
<dbReference type="Gene3D" id="1.10.30.50">
    <property type="match status" value="1"/>
</dbReference>
<dbReference type="GO" id="GO:0004519">
    <property type="term" value="F:endonuclease activity"/>
    <property type="evidence" value="ECO:0007669"/>
    <property type="project" value="UniProtKB-UniRule"/>
</dbReference>
<feature type="active site" description="Proton acceptor for HNH nuclease domain" evidence="12">
    <location>
        <position position="588"/>
    </location>
</feature>
<dbReference type="GO" id="GO:0016787">
    <property type="term" value="F:hydrolase activity"/>
    <property type="evidence" value="ECO:0007669"/>
    <property type="project" value="UniProtKB-KW"/>
</dbReference>
<dbReference type="GO" id="GO:0051607">
    <property type="term" value="P:defense response to virus"/>
    <property type="evidence" value="ECO:0007669"/>
    <property type="project" value="UniProtKB-UniRule"/>
</dbReference>
<comment type="similarity">
    <text evidence="12">Belongs to the CRISPR-associated Cas9 family.</text>
</comment>
<keyword evidence="10" id="KW-0464">Manganese</keyword>
<keyword evidence="5 12" id="KW-0378">Hydrolase</keyword>
<feature type="binding site" evidence="12">
    <location>
        <position position="508"/>
    </location>
    <ligand>
        <name>Mg(2+)</name>
        <dbReference type="ChEBI" id="CHEBI:18420"/>
        <label>1</label>
    </ligand>
</feature>
<comment type="function">
    <text evidence="12">CRISPR (clustered regularly interspaced short palindromic repeat) is an adaptive immune system that provides protection against mobile genetic elements (viruses, transposable elements and conjugative plasmids). CRISPR clusters contain spacers, sequences complementary to antecedent mobile elements, and target invading nucleic acids. CRISPR clusters are transcribed and processed into CRISPR RNA (crRNA). In type II CRISPR systems correct processing of pre-crRNA requires a trans-encoded small RNA (tracrRNA), endogenous ribonuclease 3 (rnc) and this protein. The tracrRNA serves as a guide for ribonuclease 3-aided processing of pre-crRNA. Subsequently Cas9/crRNA/tracrRNA endonucleolytically cleaves linear or circular dsDNA target complementary to the spacer; Cas9 is inactive in the absence of the 2 guide RNAs (gRNA). Cas9 recognizes the protospacer adjacent motif (PAM) in the CRISPR repeat sequences to help distinguish self versus nonself, as targets within the bacterial CRISPR locus do not have PAMs. PAM recognition is also required for catalytic activity.</text>
</comment>
<evidence type="ECO:0000313" key="14">
    <source>
        <dbReference type="EMBL" id="AKU79870.1"/>
    </source>
</evidence>
<keyword evidence="2 12" id="KW-0540">Nuclease</keyword>
<keyword evidence="6 12" id="KW-0460">Magnesium</keyword>
<evidence type="ECO:0000256" key="12">
    <source>
        <dbReference type="HAMAP-Rule" id="MF_01480"/>
    </source>
</evidence>
<keyword evidence="9 12" id="KW-0238">DNA-binding</keyword>
<dbReference type="InterPro" id="IPR003615">
    <property type="entry name" value="HNH_nuc"/>
</dbReference>
<dbReference type="GO" id="GO:0046872">
    <property type="term" value="F:metal ion binding"/>
    <property type="evidence" value="ECO:0007669"/>
    <property type="project" value="UniProtKB-UniRule"/>
</dbReference>
<keyword evidence="3 12" id="KW-0479">Metal-binding</keyword>
<dbReference type="NCBIfam" id="TIGR01865">
    <property type="entry name" value="cas_Csn1"/>
    <property type="match status" value="1"/>
</dbReference>
<dbReference type="GO" id="GO:0003677">
    <property type="term" value="F:DNA binding"/>
    <property type="evidence" value="ECO:0007669"/>
    <property type="project" value="UniProtKB-UniRule"/>
</dbReference>
<feature type="binding site" evidence="12">
    <location>
        <position position="9"/>
    </location>
    <ligand>
        <name>Mg(2+)</name>
        <dbReference type="ChEBI" id="CHEBI:18420"/>
        <label>1</label>
    </ligand>
</feature>
<dbReference type="GO" id="GO:0003723">
    <property type="term" value="F:RNA binding"/>
    <property type="evidence" value="ECO:0007669"/>
    <property type="project" value="UniProtKB-UniRule"/>
</dbReference>
<dbReference type="RefSeq" id="WP_075048454.1">
    <property type="nucleotide sequence ID" value="NZ_CP012328.1"/>
</dbReference>
<evidence type="ECO:0000256" key="4">
    <source>
        <dbReference type="ARBA" id="ARBA00022759"/>
    </source>
</evidence>
<dbReference type="AlphaFoldDB" id="A0A0K1P6G0"/>
<feature type="binding site" evidence="12">
    <location>
        <position position="734"/>
    </location>
    <ligand>
        <name>Mg(2+)</name>
        <dbReference type="ChEBI" id="CHEBI:18420"/>
        <label>2</label>
    </ligand>
</feature>
<protein>
    <recommendedName>
        <fullName evidence="12">CRISPR-associated endonuclease Cas9</fullName>
        <ecNumber evidence="12">3.1.-.-</ecNumber>
    </recommendedName>
</protein>
<evidence type="ECO:0000256" key="5">
    <source>
        <dbReference type="ARBA" id="ARBA00022801"/>
    </source>
</evidence>
<feature type="active site" description="For RuvC-like nuclease domain" evidence="12">
    <location>
        <position position="9"/>
    </location>
</feature>
<evidence type="ECO:0000259" key="13">
    <source>
        <dbReference type="PROSITE" id="PS51749"/>
    </source>
</evidence>
<feature type="domain" description="HNH Cas9-type" evidence="13">
    <location>
        <begin position="515"/>
        <end position="678"/>
    </location>
</feature>
<dbReference type="InterPro" id="IPR028629">
    <property type="entry name" value="Cas9"/>
</dbReference>
<evidence type="ECO:0000256" key="2">
    <source>
        <dbReference type="ARBA" id="ARBA00022722"/>
    </source>
</evidence>
<dbReference type="PATRIC" id="fig|216946.3.peg.640"/>
<dbReference type="Pfam" id="PF18470">
    <property type="entry name" value="Cas9_a"/>
    <property type="match status" value="1"/>
</dbReference>
<dbReference type="Gene3D" id="3.30.420.10">
    <property type="entry name" value="Ribonuclease H-like superfamily/Ribonuclease H"/>
    <property type="match status" value="2"/>
</dbReference>
<dbReference type="HAMAP" id="MF_01480">
    <property type="entry name" value="Cas9"/>
    <property type="match status" value="1"/>
</dbReference>
<name>A0A0K1P6G0_9MOLU</name>
<dbReference type="STRING" id="216946.STURO_v1c06230"/>
<dbReference type="Proteomes" id="UP000067243">
    <property type="component" value="Chromosome"/>
</dbReference>
<organism evidence="14 15">
    <name type="scientific">Spiroplasma turonicum</name>
    <dbReference type="NCBI Taxonomy" id="216946"/>
    <lineage>
        <taxon>Bacteria</taxon>
        <taxon>Bacillati</taxon>
        <taxon>Mycoplasmatota</taxon>
        <taxon>Mollicutes</taxon>
        <taxon>Entomoplasmatales</taxon>
        <taxon>Spiroplasmataceae</taxon>
        <taxon>Spiroplasma</taxon>
    </lineage>
</organism>
<dbReference type="InterPro" id="IPR033114">
    <property type="entry name" value="HNH_CAS9"/>
</dbReference>
<accession>A0A0K1P6G0</accession>
<gene>
    <name evidence="12" type="primary">cas9</name>
    <name evidence="14" type="ORF">STURON_00624</name>
</gene>
<dbReference type="KEGG" id="stur:STURON_00624"/>
<dbReference type="Pfam" id="PF13395">
    <property type="entry name" value="HNH_4"/>
    <property type="match status" value="1"/>
</dbReference>
<evidence type="ECO:0000256" key="6">
    <source>
        <dbReference type="ARBA" id="ARBA00022842"/>
    </source>
</evidence>
<dbReference type="EC" id="3.1.-.-" evidence="12"/>
<keyword evidence="7 12" id="KW-0694">RNA-binding</keyword>
<proteinExistence type="inferred from homology"/>
<feature type="binding site" evidence="12">
    <location>
        <position position="512"/>
    </location>
    <ligand>
        <name>Mg(2+)</name>
        <dbReference type="ChEBI" id="CHEBI:18420"/>
        <label>2</label>
    </ligand>
</feature>
<evidence type="ECO:0000256" key="7">
    <source>
        <dbReference type="ARBA" id="ARBA00022884"/>
    </source>
</evidence>
<dbReference type="InterPro" id="IPR040619">
    <property type="entry name" value="Cas9_alpha-helical_lobe"/>
</dbReference>
<evidence type="ECO:0000256" key="1">
    <source>
        <dbReference type="ARBA" id="ARBA00001946"/>
    </source>
</evidence>
<evidence type="ECO:0000256" key="10">
    <source>
        <dbReference type="ARBA" id="ARBA00023211"/>
    </source>
</evidence>
<keyword evidence="8 12" id="KW-0051">Antiviral defense</keyword>
<reference evidence="14 15" key="1">
    <citation type="journal article" date="2015" name="Genome Announc.">
        <title>Complete Genome Sequence of Spiroplasma turonicum Strain Tab4cT, a Parasite of a Horse Fly, Haematopota sp. (Diptera: Tabanidae).</title>
        <authorList>
            <person name="Davis R.E."/>
            <person name="Shao J."/>
            <person name="Zhao Y."/>
            <person name="Gasparich G.E."/>
            <person name="Gaynor B.J."/>
            <person name="Donofrio N."/>
        </authorList>
    </citation>
    <scope>NUCLEOTIDE SEQUENCE [LARGE SCALE GENOMIC DNA]</scope>
    <source>
        <strain evidence="14 15">Tab4c</strain>
    </source>
</reference>
<dbReference type="GO" id="GO:0043571">
    <property type="term" value="P:maintenance of CRISPR repeat elements"/>
    <property type="evidence" value="ECO:0007669"/>
    <property type="project" value="UniProtKB-UniRule"/>
</dbReference>
<evidence type="ECO:0000256" key="9">
    <source>
        <dbReference type="ARBA" id="ARBA00023125"/>
    </source>
</evidence>
<dbReference type="InterPro" id="IPR036397">
    <property type="entry name" value="RNaseH_sf"/>
</dbReference>
<comment type="cofactor">
    <cofactor evidence="1 12">
        <name>Mg(2+)</name>
        <dbReference type="ChEBI" id="CHEBI:18420"/>
    </cofactor>
</comment>
<dbReference type="PROSITE" id="PS51749">
    <property type="entry name" value="HNH_CAS9"/>
    <property type="match status" value="1"/>
</dbReference>
<sequence>MKKVNIGLDIGIASVGWSIFDINNKKILKSGSRLFNEANAGTNKSSTTADRRMQRGRRRNLRRKILRKRDLLVLFKKYNFIKNEIDFYNLDFNHNFLELRTKALKEKITIDQLMVILFNYIKKRGSFNFKDDLLERKNIKMDNLSLDQINVQENILPLEIQQKNYLDHGKYRGLKTEDSLIAHEWYKNELIKILDIQISNNLISESFKEDYLNLFDRKRLYFEGPGFTTSSRIEKSKYGWKDEEEFYSRLSGYDTYDSSEKRAPKHSMTSYLFNILNDLNNLKIEKFNDGLSYEQKYKIIDSVINHDGNKNKNITLKHIAKLIDVEESSIKGYRIDKDSKPNFTKFEFINNLRTVLINSKLDYSFINLNNVKLLDEIANILTTFQTADSRKAKLLSINSFDLNEDQAEAISLISLSGTHSLSYKTMNIAIEEMWYENKNHMQIFSEKNIKPDYNIKINRRFNSMPLLKRKISDMYISPVVKRSLIESIKIIKEIEKMDEYEIKDIVIELARESNSEDLRKHITEIQKKNEKENNEIINKHNISTVRKDFKTKLKLALFNEQDGKCAYSNKEILLDRLLNDPNYCEIDHIIPFSVSLDDSRANKVLVLWSENQQKGKKTPYKYFREINRDWLTFKTLAYNHYIKNKNFGKYGHKKYENLVFEDDIDNDEVKQSFINRNLNDTRYATLEVKNYLTYFKKELNKSYSIKTINGSFTHYIRNNYLHLPKKDRDDFKHHAIDATVCAIAPLIDIIEGKTINSLSNEELSQDQIIKKEELNNLIKDILTFDYKITKKVEKKSNTMLFNDTIYTCKNINNQLYKVEKIDLLTLDNAKLKTLKSLFTTDMHKLSIYESDKKTYEYLKKVFDAYVNDVDIDNKPVKNPFYHFVYELKEKLVKQSNETNPPNIRYLKYIGKKVEKYTSITHKFKNVKRNKEIVMTGSNTLGWDLFYSEKYNLYKILPITHEVARFKTNDYSSDVEYKIKDYEIMKEKLNIDNTYIKKYTLNKNNELIFNYDNNLFHLIVIGYARNTERLEFKYLDKKTSSEKRITYAVKKMKNIKLITTNSTRTKIKVID</sequence>
<feature type="binding site" evidence="12">
    <location>
        <position position="9"/>
    </location>
    <ligand>
        <name>Mg(2+)</name>
        <dbReference type="ChEBI" id="CHEBI:18420"/>
        <label>2</label>
    </ligand>
</feature>
<evidence type="ECO:0000256" key="8">
    <source>
        <dbReference type="ARBA" id="ARBA00023118"/>
    </source>
</evidence>
<evidence type="ECO:0000313" key="15">
    <source>
        <dbReference type="Proteomes" id="UP000067243"/>
    </source>
</evidence>